<evidence type="ECO:0000313" key="2">
    <source>
        <dbReference type="EMBL" id="MDT0469518.1"/>
    </source>
</evidence>
<dbReference type="RefSeq" id="WP_311700947.1">
    <property type="nucleotide sequence ID" value="NZ_JAVREY010000113.1"/>
</dbReference>
<dbReference type="EMBL" id="JAVREY010000113">
    <property type="protein sequence ID" value="MDT0469518.1"/>
    <property type="molecule type" value="Genomic_DNA"/>
</dbReference>
<proteinExistence type="predicted"/>
<keyword evidence="1" id="KW-0732">Signal</keyword>
<evidence type="ECO:0000256" key="1">
    <source>
        <dbReference type="SAM" id="SignalP"/>
    </source>
</evidence>
<evidence type="ECO:0000313" key="3">
    <source>
        <dbReference type="Proteomes" id="UP001183809"/>
    </source>
</evidence>
<feature type="chain" id="PRO_5047494268" description="NHL repeat containing protein" evidence="1">
    <location>
        <begin position="30"/>
        <end position="378"/>
    </location>
</feature>
<comment type="caution">
    <text evidence="2">The sequence shown here is derived from an EMBL/GenBank/DDBJ whole genome shotgun (WGS) entry which is preliminary data.</text>
</comment>
<dbReference type="Proteomes" id="UP001183809">
    <property type="component" value="Unassembled WGS sequence"/>
</dbReference>
<gene>
    <name evidence="2" type="ORF">RM764_42350</name>
</gene>
<reference evidence="3" key="1">
    <citation type="submission" date="2023-07" db="EMBL/GenBank/DDBJ databases">
        <title>30 novel species of actinomycetes from the DSMZ collection.</title>
        <authorList>
            <person name="Nouioui I."/>
        </authorList>
    </citation>
    <scope>NUCLEOTIDE SEQUENCE [LARGE SCALE GENOMIC DNA]</scope>
    <source>
        <strain evidence="3">DSM 41699</strain>
    </source>
</reference>
<protein>
    <recommendedName>
        <fullName evidence="4">NHL repeat containing protein</fullName>
    </recommendedName>
</protein>
<evidence type="ECO:0008006" key="4">
    <source>
        <dbReference type="Google" id="ProtNLM"/>
    </source>
</evidence>
<dbReference type="Gene3D" id="2.120.10.30">
    <property type="entry name" value="TolB, C-terminal domain"/>
    <property type="match status" value="1"/>
</dbReference>
<keyword evidence="3" id="KW-1185">Reference proteome</keyword>
<dbReference type="InterPro" id="IPR011042">
    <property type="entry name" value="6-blade_b-propeller_TolB-like"/>
</dbReference>
<sequence>MRFRIRARLAATTAVAVTTILSVGVSAAAAPVGSGVSRRFLGPLQRVSAVASTVPGNGDQNPYGTAVVERSIGNLHRGNILVSNFNNSANNQGTGTTLVEVSPHGQAKLFAQIDANNLPGACPGGVGLTTALTILPGGWVVVGSLPTADGSAATAQAGCLLVLDSQGTVRETFSGDGINGPWDMTAVSSGDRTDLFVTNVLNGTVAAGGNIVNRGTVLRISLQRHRVDPPSRVDTTVIGSGFGETTDPTALVIGPTGVGLRGETLYVADTVGNRITAIPNAVRRHHSAGIGRIVSTDRQLNGPLGLAIAPGGNILTVNGGDGNIVETIPGGRQVAVRRLNANGAPPGAGALFGLAVNLHRDKVYFVNNATNFLDVLSR</sequence>
<accession>A0ABU2U8G2</accession>
<dbReference type="SUPFAM" id="SSF63829">
    <property type="entry name" value="Calcium-dependent phosphotriesterase"/>
    <property type="match status" value="1"/>
</dbReference>
<organism evidence="2 3">
    <name type="scientific">Streptomyces gibsoniae</name>
    <dbReference type="NCBI Taxonomy" id="3075529"/>
    <lineage>
        <taxon>Bacteria</taxon>
        <taxon>Bacillati</taxon>
        <taxon>Actinomycetota</taxon>
        <taxon>Actinomycetes</taxon>
        <taxon>Kitasatosporales</taxon>
        <taxon>Streptomycetaceae</taxon>
        <taxon>Streptomyces</taxon>
    </lineage>
</organism>
<name>A0ABU2U8G2_9ACTN</name>
<feature type="signal peptide" evidence="1">
    <location>
        <begin position="1"/>
        <end position="29"/>
    </location>
</feature>